<comment type="caution">
    <text evidence="3">The sequence shown here is derived from an EMBL/GenBank/DDBJ whole genome shotgun (WGS) entry which is preliminary data.</text>
</comment>
<proteinExistence type="predicted"/>
<dbReference type="InterPro" id="IPR013656">
    <property type="entry name" value="PAS_4"/>
</dbReference>
<feature type="domain" description="PAC" evidence="2">
    <location>
        <begin position="81"/>
        <end position="133"/>
    </location>
</feature>
<keyword evidence="4" id="KW-1185">Reference proteome</keyword>
<dbReference type="InterPro" id="IPR000014">
    <property type="entry name" value="PAS"/>
</dbReference>
<accession>A0ABU8VXF2</accession>
<dbReference type="NCBIfam" id="TIGR00229">
    <property type="entry name" value="sensory_box"/>
    <property type="match status" value="1"/>
</dbReference>
<evidence type="ECO:0000259" key="2">
    <source>
        <dbReference type="PROSITE" id="PS50113"/>
    </source>
</evidence>
<dbReference type="InterPro" id="IPR000700">
    <property type="entry name" value="PAS-assoc_C"/>
</dbReference>
<dbReference type="SMART" id="SM00091">
    <property type="entry name" value="PAS"/>
    <property type="match status" value="1"/>
</dbReference>
<dbReference type="PROSITE" id="PS50113">
    <property type="entry name" value="PAC"/>
    <property type="match status" value="1"/>
</dbReference>
<dbReference type="Gene3D" id="3.30.450.20">
    <property type="entry name" value="PAS domain"/>
    <property type="match status" value="1"/>
</dbReference>
<protein>
    <submittedName>
        <fullName evidence="3">PAS domain S-box protein</fullName>
    </submittedName>
</protein>
<dbReference type="CDD" id="cd00130">
    <property type="entry name" value="PAS"/>
    <property type="match status" value="1"/>
</dbReference>
<feature type="domain" description="PAS" evidence="1">
    <location>
        <begin position="11"/>
        <end position="74"/>
    </location>
</feature>
<sequence length="137" mass="14909">MPSHDPIDVLVLEQAAEAVIYANRAGVIERWNAAAVAMFGYTASEALGQHLDLVIPEHLRKAHWRGFDAAMENGKTRLGGRPMMTRGLHKTGQKLYLEMSFALVSDATGLALGAVAVARDATERVERERAAMAAQPR</sequence>
<dbReference type="PROSITE" id="PS50112">
    <property type="entry name" value="PAS"/>
    <property type="match status" value="1"/>
</dbReference>
<reference evidence="3 4" key="1">
    <citation type="submission" date="2024-03" db="EMBL/GenBank/DDBJ databases">
        <title>Novel species of the genus Variovorax.</title>
        <authorList>
            <person name="Liu Q."/>
            <person name="Xin Y.-H."/>
        </authorList>
    </citation>
    <scope>NUCLEOTIDE SEQUENCE [LARGE SCALE GENOMIC DNA]</scope>
    <source>
        <strain evidence="3 4">KACC 18501</strain>
    </source>
</reference>
<organism evidence="3 4">
    <name type="scientific">Variovorax humicola</name>
    <dbReference type="NCBI Taxonomy" id="1769758"/>
    <lineage>
        <taxon>Bacteria</taxon>
        <taxon>Pseudomonadati</taxon>
        <taxon>Pseudomonadota</taxon>
        <taxon>Betaproteobacteria</taxon>
        <taxon>Burkholderiales</taxon>
        <taxon>Comamonadaceae</taxon>
        <taxon>Variovorax</taxon>
    </lineage>
</organism>
<gene>
    <name evidence="3" type="ORF">WKW80_10660</name>
</gene>
<dbReference type="SUPFAM" id="SSF55785">
    <property type="entry name" value="PYP-like sensor domain (PAS domain)"/>
    <property type="match status" value="1"/>
</dbReference>
<evidence type="ECO:0000313" key="4">
    <source>
        <dbReference type="Proteomes" id="UP001363010"/>
    </source>
</evidence>
<evidence type="ECO:0000259" key="1">
    <source>
        <dbReference type="PROSITE" id="PS50112"/>
    </source>
</evidence>
<dbReference type="SMART" id="SM00086">
    <property type="entry name" value="PAC"/>
    <property type="match status" value="1"/>
</dbReference>
<dbReference type="Proteomes" id="UP001363010">
    <property type="component" value="Unassembled WGS sequence"/>
</dbReference>
<dbReference type="Pfam" id="PF08448">
    <property type="entry name" value="PAS_4"/>
    <property type="match status" value="1"/>
</dbReference>
<dbReference type="EMBL" id="JBBKZV010000005">
    <property type="protein sequence ID" value="MEJ8822496.1"/>
    <property type="molecule type" value="Genomic_DNA"/>
</dbReference>
<dbReference type="InterPro" id="IPR001610">
    <property type="entry name" value="PAC"/>
</dbReference>
<dbReference type="InterPro" id="IPR035965">
    <property type="entry name" value="PAS-like_dom_sf"/>
</dbReference>
<evidence type="ECO:0000313" key="3">
    <source>
        <dbReference type="EMBL" id="MEJ8822496.1"/>
    </source>
</evidence>
<dbReference type="RefSeq" id="WP_340363546.1">
    <property type="nucleotide sequence ID" value="NZ_JBBKZV010000005.1"/>
</dbReference>
<name>A0ABU8VXF2_9BURK</name>